<feature type="region of interest" description="Disordered" evidence="3">
    <location>
        <begin position="87"/>
        <end position="148"/>
    </location>
</feature>
<sequence length="209" mass="23312">MDLHKSTNQKIDDGLLELLDEFSEYQRIRESSNALLRQAFFDLSVARRSAGYQWISADMYSGRAQAITTVDVDPVADNISIVRKHRQEQCADEAQQEGSSEGLRRRRQASGATASADSSDGEKDEHNSSDMDEQTATEKRNSAPSRVRSDDPLLWFGMLVPPALKKAQGGFVNALDQIVQLAQLKRQLEAKQKALQLMLDQTHSTSDTD</sequence>
<protein>
    <recommendedName>
        <fullName evidence="1">Vacuolar ATPase assembly protein VMA22</fullName>
    </recommendedName>
</protein>
<evidence type="ECO:0000256" key="1">
    <source>
        <dbReference type="ARBA" id="ARBA00093634"/>
    </source>
</evidence>
<evidence type="ECO:0000256" key="3">
    <source>
        <dbReference type="SAM" id="MobiDB-lite"/>
    </source>
</evidence>
<accession>A0A9W8LU44</accession>
<comment type="caution">
    <text evidence="4">The sequence shown here is derived from an EMBL/GenBank/DDBJ whole genome shotgun (WGS) entry which is preliminary data.</text>
</comment>
<dbReference type="Pfam" id="PF21730">
    <property type="entry name" value="Vma22_CCDC115"/>
    <property type="match status" value="1"/>
</dbReference>
<dbReference type="GO" id="GO:0070072">
    <property type="term" value="P:vacuolar proton-transporting V-type ATPase complex assembly"/>
    <property type="evidence" value="ECO:0007669"/>
    <property type="project" value="InterPro"/>
</dbReference>
<keyword evidence="2" id="KW-0175">Coiled coil</keyword>
<dbReference type="EMBL" id="JANBUO010000696">
    <property type="protein sequence ID" value="KAJ2802183.1"/>
    <property type="molecule type" value="Genomic_DNA"/>
</dbReference>
<reference evidence="4" key="1">
    <citation type="submission" date="2022-07" db="EMBL/GenBank/DDBJ databases">
        <title>Phylogenomic reconstructions and comparative analyses of Kickxellomycotina fungi.</title>
        <authorList>
            <person name="Reynolds N.K."/>
            <person name="Stajich J.E."/>
            <person name="Barry K."/>
            <person name="Grigoriev I.V."/>
            <person name="Crous P."/>
            <person name="Smith M.E."/>
        </authorList>
    </citation>
    <scope>NUCLEOTIDE SEQUENCE</scope>
    <source>
        <strain evidence="4">NRRL 1565</strain>
    </source>
</reference>
<dbReference type="InterPro" id="IPR040357">
    <property type="entry name" value="Vma22/CCDC115"/>
</dbReference>
<dbReference type="GO" id="GO:0051082">
    <property type="term" value="F:unfolded protein binding"/>
    <property type="evidence" value="ECO:0007669"/>
    <property type="project" value="TreeGrafter"/>
</dbReference>
<gene>
    <name evidence="4" type="ORF">H4R20_003380</name>
</gene>
<feature type="coiled-coil region" evidence="2">
    <location>
        <begin position="171"/>
        <end position="201"/>
    </location>
</feature>
<dbReference type="AlphaFoldDB" id="A0A9W8LU44"/>
<dbReference type="OrthoDB" id="408631at2759"/>
<dbReference type="PANTHER" id="PTHR31996:SF2">
    <property type="entry name" value="COILED-COIL DOMAIN-CONTAINING PROTEIN 115"/>
    <property type="match status" value="1"/>
</dbReference>
<proteinExistence type="predicted"/>
<feature type="compositionally biased region" description="Basic and acidic residues" evidence="3">
    <location>
        <begin position="120"/>
        <end position="129"/>
    </location>
</feature>
<feature type="compositionally biased region" description="Basic and acidic residues" evidence="3">
    <location>
        <begin position="136"/>
        <end position="148"/>
    </location>
</feature>
<name>A0A9W8LU44_9FUNG</name>
<dbReference type="Proteomes" id="UP001140094">
    <property type="component" value="Unassembled WGS sequence"/>
</dbReference>
<keyword evidence="5" id="KW-1185">Reference proteome</keyword>
<evidence type="ECO:0000256" key="2">
    <source>
        <dbReference type="SAM" id="Coils"/>
    </source>
</evidence>
<dbReference type="PANTHER" id="PTHR31996">
    <property type="entry name" value="COILED-COIL DOMAIN-CONTAINING PROTEIN 115"/>
    <property type="match status" value="1"/>
</dbReference>
<organism evidence="4 5">
    <name type="scientific">Coemansia guatemalensis</name>
    <dbReference type="NCBI Taxonomy" id="2761395"/>
    <lineage>
        <taxon>Eukaryota</taxon>
        <taxon>Fungi</taxon>
        <taxon>Fungi incertae sedis</taxon>
        <taxon>Zoopagomycota</taxon>
        <taxon>Kickxellomycotina</taxon>
        <taxon>Kickxellomycetes</taxon>
        <taxon>Kickxellales</taxon>
        <taxon>Kickxellaceae</taxon>
        <taxon>Coemansia</taxon>
    </lineage>
</organism>
<evidence type="ECO:0000313" key="5">
    <source>
        <dbReference type="Proteomes" id="UP001140094"/>
    </source>
</evidence>
<feature type="compositionally biased region" description="Low complexity" evidence="3">
    <location>
        <begin position="109"/>
        <end position="118"/>
    </location>
</feature>
<evidence type="ECO:0000313" key="4">
    <source>
        <dbReference type="EMBL" id="KAJ2802183.1"/>
    </source>
</evidence>